<dbReference type="AlphaFoldDB" id="A0AAW8FH58"/>
<gene>
    <name evidence="2" type="ORF">QFZ22_005467</name>
</gene>
<evidence type="ECO:0000256" key="1">
    <source>
        <dbReference type="SAM" id="MobiDB-lite"/>
    </source>
</evidence>
<feature type="compositionally biased region" description="Basic and acidic residues" evidence="1">
    <location>
        <begin position="119"/>
        <end position="128"/>
    </location>
</feature>
<evidence type="ECO:0000313" key="2">
    <source>
        <dbReference type="EMBL" id="MDQ0909482.1"/>
    </source>
</evidence>
<protein>
    <submittedName>
        <fullName evidence="2">Uncharacterized protein</fullName>
    </submittedName>
</protein>
<dbReference type="RefSeq" id="WP_306979327.1">
    <property type="nucleotide sequence ID" value="NZ_JAUSZV010000005.1"/>
</dbReference>
<accession>A0AAW8FH58</accession>
<proteinExistence type="predicted"/>
<dbReference type="EMBL" id="JAUSZV010000005">
    <property type="protein sequence ID" value="MDQ0909482.1"/>
    <property type="molecule type" value="Genomic_DNA"/>
</dbReference>
<reference evidence="2" key="1">
    <citation type="submission" date="2023-07" db="EMBL/GenBank/DDBJ databases">
        <title>Comparative genomics of wheat-associated soil bacteria to identify genetic determinants of phenazine resistance.</title>
        <authorList>
            <person name="Mouncey N."/>
        </authorList>
    </citation>
    <scope>NUCLEOTIDE SEQUENCE</scope>
    <source>
        <strain evidence="2">V4I22</strain>
    </source>
</reference>
<feature type="region of interest" description="Disordered" evidence="1">
    <location>
        <begin position="1"/>
        <end position="128"/>
    </location>
</feature>
<dbReference type="Proteomes" id="UP001234216">
    <property type="component" value="Unassembled WGS sequence"/>
</dbReference>
<organism evidence="2 3">
    <name type="scientific">Streptomyces canus</name>
    <dbReference type="NCBI Taxonomy" id="58343"/>
    <lineage>
        <taxon>Bacteria</taxon>
        <taxon>Bacillati</taxon>
        <taxon>Actinomycetota</taxon>
        <taxon>Actinomycetes</taxon>
        <taxon>Kitasatosporales</taxon>
        <taxon>Streptomycetaceae</taxon>
        <taxon>Streptomyces</taxon>
        <taxon>Streptomyces aurantiacus group</taxon>
    </lineage>
</organism>
<feature type="compositionally biased region" description="Basic and acidic residues" evidence="1">
    <location>
        <begin position="1"/>
        <end position="22"/>
    </location>
</feature>
<name>A0AAW8FH58_9ACTN</name>
<evidence type="ECO:0000313" key="3">
    <source>
        <dbReference type="Proteomes" id="UP001234216"/>
    </source>
</evidence>
<sequence length="128" mass="13332">MRRAAADERVRLGRLAGHREGEPADPPGGTGQHRSLGGFGDLAPVGRRFAASADEEIDKAAGTGDRRRGGRLGDGVGLEEDAEPQVHREDDEGGLDAGETVPRREQSGAATRGAAVKRGAAENRDGAR</sequence>
<comment type="caution">
    <text evidence="2">The sequence shown here is derived from an EMBL/GenBank/DDBJ whole genome shotgun (WGS) entry which is preliminary data.</text>
</comment>